<evidence type="ECO:0000313" key="2">
    <source>
        <dbReference type="EMBL" id="KAJ1130429.1"/>
    </source>
</evidence>
<proteinExistence type="predicted"/>
<feature type="compositionally biased region" description="Basic and acidic residues" evidence="1">
    <location>
        <begin position="120"/>
        <end position="134"/>
    </location>
</feature>
<dbReference type="Proteomes" id="UP001066276">
    <property type="component" value="Chromosome 7"/>
</dbReference>
<protein>
    <submittedName>
        <fullName evidence="2">Uncharacterized protein</fullName>
    </submittedName>
</protein>
<name>A0AAV7PU32_PLEWA</name>
<accession>A0AAV7PU32</accession>
<dbReference type="AlphaFoldDB" id="A0AAV7PU32"/>
<comment type="caution">
    <text evidence="2">The sequence shown here is derived from an EMBL/GenBank/DDBJ whole genome shotgun (WGS) entry which is preliminary data.</text>
</comment>
<sequence length="219" mass="23366">MRELRALTDLPPQSGVHMARWRRLPRIPSRPGPARLLISRDPRQQVPPVVPTSHPGAAALRRQPVEGGAPSEASHSRFPKPWRERGGEEGGRGQGPAASPPPPQSMSPPPPHTRLTHRSYGRDLRRLLNKKDGGRSSSAGVGSSAASHPGSSQVSASRGHPEWVPPLPPSVDATGAPLRRAAASPKWGASSQKMAAAAPQRSRLPGSRVSRPLGRTRCR</sequence>
<gene>
    <name evidence="2" type="ORF">NDU88_008782</name>
</gene>
<feature type="compositionally biased region" description="Basic and acidic residues" evidence="1">
    <location>
        <begin position="81"/>
        <end position="91"/>
    </location>
</feature>
<feature type="compositionally biased region" description="Pro residues" evidence="1">
    <location>
        <begin position="98"/>
        <end position="112"/>
    </location>
</feature>
<organism evidence="2 3">
    <name type="scientific">Pleurodeles waltl</name>
    <name type="common">Iberian ribbed newt</name>
    <dbReference type="NCBI Taxonomy" id="8319"/>
    <lineage>
        <taxon>Eukaryota</taxon>
        <taxon>Metazoa</taxon>
        <taxon>Chordata</taxon>
        <taxon>Craniata</taxon>
        <taxon>Vertebrata</taxon>
        <taxon>Euteleostomi</taxon>
        <taxon>Amphibia</taxon>
        <taxon>Batrachia</taxon>
        <taxon>Caudata</taxon>
        <taxon>Salamandroidea</taxon>
        <taxon>Salamandridae</taxon>
        <taxon>Pleurodelinae</taxon>
        <taxon>Pleurodeles</taxon>
    </lineage>
</organism>
<dbReference type="EMBL" id="JANPWB010000011">
    <property type="protein sequence ID" value="KAJ1130429.1"/>
    <property type="molecule type" value="Genomic_DNA"/>
</dbReference>
<evidence type="ECO:0000256" key="1">
    <source>
        <dbReference type="SAM" id="MobiDB-lite"/>
    </source>
</evidence>
<reference evidence="2" key="1">
    <citation type="journal article" date="2022" name="bioRxiv">
        <title>Sequencing and chromosome-scale assembly of the giantPleurodeles waltlgenome.</title>
        <authorList>
            <person name="Brown T."/>
            <person name="Elewa A."/>
            <person name="Iarovenko S."/>
            <person name="Subramanian E."/>
            <person name="Araus A.J."/>
            <person name="Petzold A."/>
            <person name="Susuki M."/>
            <person name="Suzuki K.-i.T."/>
            <person name="Hayashi T."/>
            <person name="Toyoda A."/>
            <person name="Oliveira C."/>
            <person name="Osipova E."/>
            <person name="Leigh N.D."/>
            <person name="Simon A."/>
            <person name="Yun M.H."/>
        </authorList>
    </citation>
    <scope>NUCLEOTIDE SEQUENCE</scope>
    <source>
        <strain evidence="2">20211129_DDA</strain>
        <tissue evidence="2">Liver</tissue>
    </source>
</reference>
<evidence type="ECO:0000313" key="3">
    <source>
        <dbReference type="Proteomes" id="UP001066276"/>
    </source>
</evidence>
<feature type="compositionally biased region" description="Low complexity" evidence="1">
    <location>
        <begin position="135"/>
        <end position="155"/>
    </location>
</feature>
<feature type="region of interest" description="Disordered" evidence="1">
    <location>
        <begin position="1"/>
        <end position="219"/>
    </location>
</feature>
<keyword evidence="3" id="KW-1185">Reference proteome</keyword>